<dbReference type="InParanoid" id="A0A1Y2G6Y8"/>
<protein>
    <submittedName>
        <fullName evidence="3">Uncharacterized protein</fullName>
    </submittedName>
</protein>
<evidence type="ECO:0000256" key="1">
    <source>
        <dbReference type="SAM" id="MobiDB-lite"/>
    </source>
</evidence>
<dbReference type="RefSeq" id="XP_021875890.1">
    <property type="nucleotide sequence ID" value="XM_022030731.1"/>
</dbReference>
<gene>
    <name evidence="3" type="ORF">BCR41DRAFT_426438</name>
</gene>
<evidence type="ECO:0000313" key="4">
    <source>
        <dbReference type="Proteomes" id="UP000193648"/>
    </source>
</evidence>
<dbReference type="Proteomes" id="UP000193648">
    <property type="component" value="Unassembled WGS sequence"/>
</dbReference>
<sequence>MSDRLPTVLFSNSNNKKQYIKRNMDRKRFGLPTLFLVWLCITLLFTTVNVHADDVAPPNGAHAFEDFDTYFEETKCTKHGGECCSDKTSIDCQGWFCIEGTCSALKCNYCSEDPSWFCGYVEGVAKNDGMACKYKAVLDQTCNNKTMPCMDDLICSASNNTCQFTPERWIEYQEEVKERRITMIGMIVVLIGMFLAMRRVLKNEENRRRQIWEPVDSSPEASILRRLAEDTQRRVAGGWGQISDSLVEGGNAASAAVGTAFTRIRDNVRNVTSGRNGSLRPEDCDDDTLEMLPNGRRLQTRRELEADMRDFLLEADDDDEDDHRAWDRSRDDDGLLAQHRGVNNAVSSRPSTYTDNTISQVSGGFPDEPPAYDEVRTHGVRQPSLIAGLDRTDGLSDSTSTGPRIAPS</sequence>
<accession>A0A1Y2G6Y8</accession>
<name>A0A1Y2G6Y8_9FUNG</name>
<organism evidence="3 4">
    <name type="scientific">Lobosporangium transversale</name>
    <dbReference type="NCBI Taxonomy" id="64571"/>
    <lineage>
        <taxon>Eukaryota</taxon>
        <taxon>Fungi</taxon>
        <taxon>Fungi incertae sedis</taxon>
        <taxon>Mucoromycota</taxon>
        <taxon>Mortierellomycotina</taxon>
        <taxon>Mortierellomycetes</taxon>
        <taxon>Mortierellales</taxon>
        <taxon>Mortierellaceae</taxon>
        <taxon>Lobosporangium</taxon>
    </lineage>
</organism>
<dbReference type="AlphaFoldDB" id="A0A1Y2G6Y8"/>
<feature type="region of interest" description="Disordered" evidence="1">
    <location>
        <begin position="384"/>
        <end position="408"/>
    </location>
</feature>
<keyword evidence="2" id="KW-1133">Transmembrane helix</keyword>
<dbReference type="GeneID" id="33572572"/>
<evidence type="ECO:0000313" key="3">
    <source>
        <dbReference type="EMBL" id="ORY99595.1"/>
    </source>
</evidence>
<keyword evidence="2" id="KW-0472">Membrane</keyword>
<proteinExistence type="predicted"/>
<dbReference type="OrthoDB" id="2434602at2759"/>
<evidence type="ECO:0000256" key="2">
    <source>
        <dbReference type="SAM" id="Phobius"/>
    </source>
</evidence>
<feature type="transmembrane region" description="Helical" evidence="2">
    <location>
        <begin position="181"/>
        <end position="201"/>
    </location>
</feature>
<comment type="caution">
    <text evidence="3">The sequence shown here is derived from an EMBL/GenBank/DDBJ whole genome shotgun (WGS) entry which is preliminary data.</text>
</comment>
<keyword evidence="4" id="KW-1185">Reference proteome</keyword>
<reference evidence="3 4" key="1">
    <citation type="submission" date="2016-07" db="EMBL/GenBank/DDBJ databases">
        <title>Pervasive Adenine N6-methylation of Active Genes in Fungi.</title>
        <authorList>
            <consortium name="DOE Joint Genome Institute"/>
            <person name="Mondo S.J."/>
            <person name="Dannebaum R.O."/>
            <person name="Kuo R.C."/>
            <person name="Labutti K."/>
            <person name="Haridas S."/>
            <person name="Kuo A."/>
            <person name="Salamov A."/>
            <person name="Ahrendt S.R."/>
            <person name="Lipzen A."/>
            <person name="Sullivan W."/>
            <person name="Andreopoulos W.B."/>
            <person name="Clum A."/>
            <person name="Lindquist E."/>
            <person name="Daum C."/>
            <person name="Ramamoorthy G.K."/>
            <person name="Gryganskyi A."/>
            <person name="Culley D."/>
            <person name="Magnuson J.K."/>
            <person name="James T.Y."/>
            <person name="O'Malley M.A."/>
            <person name="Stajich J.E."/>
            <person name="Spatafora J.W."/>
            <person name="Visel A."/>
            <person name="Grigoriev I.V."/>
        </authorList>
    </citation>
    <scope>NUCLEOTIDE SEQUENCE [LARGE SCALE GENOMIC DNA]</scope>
    <source>
        <strain evidence="3 4">NRRL 3116</strain>
    </source>
</reference>
<dbReference type="EMBL" id="MCFF01000067">
    <property type="protein sequence ID" value="ORY99595.1"/>
    <property type="molecule type" value="Genomic_DNA"/>
</dbReference>
<keyword evidence="2" id="KW-0812">Transmembrane</keyword>